<evidence type="ECO:0000313" key="2">
    <source>
        <dbReference type="Proteomes" id="UP000789525"/>
    </source>
</evidence>
<comment type="caution">
    <text evidence="1">The sequence shown here is derived from an EMBL/GenBank/DDBJ whole genome shotgun (WGS) entry which is preliminary data.</text>
</comment>
<sequence>LDDLKSELETLTGIPEASQILMTQEGLELKAEILNEAIRVSGRDEYVIFQFNRDSLDPSNSGDINSASSLIENITLEPQVIVPSPKQNTRVRLSISDELGAYANMFQMHHSQGQSFLKTAITHSEICERLYEEQKAQLEALDVALLNLKKHCCSVVDHHNSFHKFAEKEVTKYEIFIQSFPANMEILKRITIDPKIQSDNDNSVIKNKESCVLADFILEDKLMALASKGIEAIGRLSREVNELNIEVQSVQQGTDALRKKTFNSELTNMETILERNKACCDVIRQHARNLEKGLTRVQGQVAKLVQSKGNVDFEKPIEAMENLANYQLKEYFPEIKKLDDYIREQAIYFVKSKNATTSTLISNLQQISRLESIIASIPGKLSRLDEEVQAMAQDYKLLAHLLLAKSQQLAEVMAHFRDLEQKRRDKYRLNVKKYIPVKIPDNSPPMCEISAVNMNDDQLPSFSKEDIQCSVVFYNDLSLLEFNETVMSHASLVRPTFSLSTSKVRIQQSSNIDPLSTLQSNLVKLFGQIEGMNMEFENIVEKSSLFEKPATDNANIMSRLRFINDGRLLSSKSVFPSPKGSRRSRQSFSEDSVATIGTDLLVEKMKQLDVAEEKVKAYEARIKNLENLLQTNFKASKGSVVATTSKPGISNPESLTMEKESLEPLRHNSSAEPREKKFEKLPDSKTDFQNLSNKYNEAIRELEILKNRNSELDFQYKVLANSHEKVLRENEILEKKVLDLEKNHQSVQSSYSEVVDKNASLESRLKELETLYSHSSNELSDMGRRHNELQIEHDSLSAQCGELEVIVTKLQNLNKELELSNTSASTLENRQTEELKSFKQRLQDAELECEKKVLELNSLRSEHDNNKKLVEDYALRIEQAMQEKDKIIKEYDDKKKMMHQEVEGWKETLDKMNTAREELQIALDKSRDRVKHVELENLETMKALEKTEDIVKNATEITLECMPIVMKYISLDSEKEELNTELSLIKMVRRINDVTKYLDAELIKTRESLENSTSEGSSLRSVLAGLRQELQERTEFSRSLSRELWNYYHNIRTMMGDREFAIPVKSESRPIIKPSTVGEDKDGQIKSPEQSLSDSYHAEDLGKFFASDYVDDLGWPRDRYETLIILTSKVNLEEVRSMIRKTSADAEALYK</sequence>
<keyword evidence="2" id="KW-1185">Reference proteome</keyword>
<evidence type="ECO:0000313" key="1">
    <source>
        <dbReference type="EMBL" id="CAG8579148.1"/>
    </source>
</evidence>
<feature type="non-terminal residue" evidence="1">
    <location>
        <position position="1"/>
    </location>
</feature>
<protein>
    <submittedName>
        <fullName evidence="1">7756_t:CDS:1</fullName>
    </submittedName>
</protein>
<dbReference type="Proteomes" id="UP000789525">
    <property type="component" value="Unassembled WGS sequence"/>
</dbReference>
<reference evidence="1" key="1">
    <citation type="submission" date="2021-06" db="EMBL/GenBank/DDBJ databases">
        <authorList>
            <person name="Kallberg Y."/>
            <person name="Tangrot J."/>
            <person name="Rosling A."/>
        </authorList>
    </citation>
    <scope>NUCLEOTIDE SEQUENCE</scope>
    <source>
        <strain evidence="1">CL356</strain>
    </source>
</reference>
<gene>
    <name evidence="1" type="ORF">ACOLOM_LOCUS5901</name>
</gene>
<feature type="non-terminal residue" evidence="1">
    <location>
        <position position="1151"/>
    </location>
</feature>
<name>A0ACA9M9X7_9GLOM</name>
<proteinExistence type="predicted"/>
<accession>A0ACA9M9X7</accession>
<organism evidence="1 2">
    <name type="scientific">Acaulospora colombiana</name>
    <dbReference type="NCBI Taxonomy" id="27376"/>
    <lineage>
        <taxon>Eukaryota</taxon>
        <taxon>Fungi</taxon>
        <taxon>Fungi incertae sedis</taxon>
        <taxon>Mucoromycota</taxon>
        <taxon>Glomeromycotina</taxon>
        <taxon>Glomeromycetes</taxon>
        <taxon>Diversisporales</taxon>
        <taxon>Acaulosporaceae</taxon>
        <taxon>Acaulospora</taxon>
    </lineage>
</organism>
<dbReference type="EMBL" id="CAJVPT010011408">
    <property type="protein sequence ID" value="CAG8579148.1"/>
    <property type="molecule type" value="Genomic_DNA"/>
</dbReference>